<evidence type="ECO:0000313" key="1">
    <source>
        <dbReference type="EMBL" id="ANI18929.1"/>
    </source>
</evidence>
<dbReference type="GeneID" id="93444991"/>
<dbReference type="AlphaFoldDB" id="A0A1A9KN99"/>
<geneLocation type="plasmid" evidence="2">
    <name>prbl16</name>
</geneLocation>
<keyword evidence="1" id="KW-0614">Plasmid</keyword>
<gene>
    <name evidence="1" type="ORF">A9C11_33285</name>
</gene>
<sequence>MSTSNQAFEYYTRCIDLHDGESARSKGQAISDLVEAARKITFKSLAKHVTGLEELEQQLGYGRGLRLRDDYHVTYWKGVYRGEPVYFLIHSAIEHVFIRPSSRVAIRDVIRAETDLQNALLQRLAA</sequence>
<accession>A0A1A9KN99</accession>
<protein>
    <submittedName>
        <fullName evidence="1">Uncharacterized protein</fullName>
    </submittedName>
</protein>
<dbReference type="Proteomes" id="UP000077748">
    <property type="component" value="Plasmid pRBL16"/>
</dbReference>
<evidence type="ECO:0000313" key="2">
    <source>
        <dbReference type="Proteomes" id="UP000077748"/>
    </source>
</evidence>
<dbReference type="EMBL" id="CP015879">
    <property type="protein sequence ID" value="ANI18929.1"/>
    <property type="molecule type" value="Genomic_DNA"/>
</dbReference>
<dbReference type="RefSeq" id="WP_010792734.1">
    <property type="nucleotide sequence ID" value="NZ_CP015879.1"/>
</dbReference>
<name>A0A1A9KN99_9PSED</name>
<proteinExistence type="predicted"/>
<reference evidence="1 2" key="1">
    <citation type="submission" date="2016-05" db="EMBL/GenBank/DDBJ databases">
        <title>Genome Sequence of Pseudomonas citronellolis Strain SJTE-3, an Estrogens and Persistent Organic Pollutants degradation strain.</title>
        <authorList>
            <person name="Liang R."/>
        </authorList>
    </citation>
    <scope>NUCLEOTIDE SEQUENCE [LARGE SCALE GENOMIC DNA]</scope>
    <source>
        <strain evidence="1 2">SJTE-3</strain>
        <plasmid evidence="2">Plasmid prbl16</plasmid>
    </source>
</reference>
<organism evidence="1 2">
    <name type="scientific">Pseudomonas citronellolis</name>
    <dbReference type="NCBI Taxonomy" id="53408"/>
    <lineage>
        <taxon>Bacteria</taxon>
        <taxon>Pseudomonadati</taxon>
        <taxon>Pseudomonadota</taxon>
        <taxon>Gammaproteobacteria</taxon>
        <taxon>Pseudomonadales</taxon>
        <taxon>Pseudomonadaceae</taxon>
        <taxon>Pseudomonas</taxon>
    </lineage>
</organism>